<feature type="region of interest" description="Disordered" evidence="1">
    <location>
        <begin position="1"/>
        <end position="77"/>
    </location>
</feature>
<proteinExistence type="predicted"/>
<feature type="compositionally biased region" description="Basic residues" evidence="1">
    <location>
        <begin position="61"/>
        <end position="70"/>
    </location>
</feature>
<evidence type="ECO:0000256" key="1">
    <source>
        <dbReference type="SAM" id="MobiDB-lite"/>
    </source>
</evidence>
<protein>
    <submittedName>
        <fullName evidence="2">Uncharacterized protein</fullName>
    </submittedName>
</protein>
<feature type="compositionally biased region" description="Basic and acidic residues" evidence="1">
    <location>
        <begin position="93"/>
        <end position="105"/>
    </location>
</feature>
<reference evidence="2" key="2">
    <citation type="journal article" date="2015" name="Data Brief">
        <title>Shoot transcriptome of the giant reed, Arundo donax.</title>
        <authorList>
            <person name="Barrero R.A."/>
            <person name="Guerrero F.D."/>
            <person name="Moolhuijzen P."/>
            <person name="Goolsby J.A."/>
            <person name="Tidwell J."/>
            <person name="Bellgard S.E."/>
            <person name="Bellgard M.I."/>
        </authorList>
    </citation>
    <scope>NUCLEOTIDE SEQUENCE</scope>
    <source>
        <tissue evidence="2">Shoot tissue taken approximately 20 cm above the soil surface</tissue>
    </source>
</reference>
<name>A0A0A9HJ09_ARUDO</name>
<reference evidence="2" key="1">
    <citation type="submission" date="2014-09" db="EMBL/GenBank/DDBJ databases">
        <authorList>
            <person name="Magalhaes I.L.F."/>
            <person name="Oliveira U."/>
            <person name="Santos F.R."/>
            <person name="Vidigal T.H.D.A."/>
            <person name="Brescovit A.D."/>
            <person name="Santos A.J."/>
        </authorList>
    </citation>
    <scope>NUCLEOTIDE SEQUENCE</scope>
    <source>
        <tissue evidence="2">Shoot tissue taken approximately 20 cm above the soil surface</tissue>
    </source>
</reference>
<evidence type="ECO:0000313" key="2">
    <source>
        <dbReference type="EMBL" id="JAE35819.1"/>
    </source>
</evidence>
<dbReference type="AlphaFoldDB" id="A0A0A9HJ09"/>
<organism evidence="2">
    <name type="scientific">Arundo donax</name>
    <name type="common">Giant reed</name>
    <name type="synonym">Donax arundinaceus</name>
    <dbReference type="NCBI Taxonomy" id="35708"/>
    <lineage>
        <taxon>Eukaryota</taxon>
        <taxon>Viridiplantae</taxon>
        <taxon>Streptophyta</taxon>
        <taxon>Embryophyta</taxon>
        <taxon>Tracheophyta</taxon>
        <taxon>Spermatophyta</taxon>
        <taxon>Magnoliopsida</taxon>
        <taxon>Liliopsida</taxon>
        <taxon>Poales</taxon>
        <taxon>Poaceae</taxon>
        <taxon>PACMAD clade</taxon>
        <taxon>Arundinoideae</taxon>
        <taxon>Arundineae</taxon>
        <taxon>Arundo</taxon>
    </lineage>
</organism>
<feature type="compositionally biased region" description="Low complexity" evidence="1">
    <location>
        <begin position="1"/>
        <end position="14"/>
    </location>
</feature>
<dbReference type="EMBL" id="GBRH01162077">
    <property type="protein sequence ID" value="JAE35819.1"/>
    <property type="molecule type" value="Transcribed_RNA"/>
</dbReference>
<sequence>MPKCNTQTRTTTTTHRSCSISMDAHHQPAATKSRWQPHQPLPRRRRRLPCDDPMRCPPPNRTRKLRKKRISLTTPSRAPFFFPPWVLGSRLEHTKNENKSAEKKNPHSSQSDFSPCPSGHRHPRLVPLRFPLPPRGVGRREELPEFPNSTRRGG</sequence>
<accession>A0A0A9HJ09</accession>
<feature type="region of interest" description="Disordered" evidence="1">
    <location>
        <begin position="93"/>
        <end position="154"/>
    </location>
</feature>